<dbReference type="OrthoDB" id="5082740at2"/>
<keyword evidence="3" id="KW-1185">Reference proteome</keyword>
<organism evidence="2 3">
    <name type="scientific">Microbacterium mangrovi</name>
    <dbReference type="NCBI Taxonomy" id="1348253"/>
    <lineage>
        <taxon>Bacteria</taxon>
        <taxon>Bacillati</taxon>
        <taxon>Actinomycetota</taxon>
        <taxon>Actinomycetes</taxon>
        <taxon>Micrococcales</taxon>
        <taxon>Microbacteriaceae</taxon>
        <taxon>Microbacterium</taxon>
    </lineage>
</organism>
<keyword evidence="1" id="KW-0732">Signal</keyword>
<dbReference type="EMBL" id="JTDK01000010">
    <property type="protein sequence ID" value="KHK97408.1"/>
    <property type="molecule type" value="Genomic_DNA"/>
</dbReference>
<evidence type="ECO:0000313" key="3">
    <source>
        <dbReference type="Proteomes" id="UP000031030"/>
    </source>
</evidence>
<dbReference type="RefSeq" id="WP_039399395.1">
    <property type="nucleotide sequence ID" value="NZ_JTDK01000010.1"/>
</dbReference>
<dbReference type="Proteomes" id="UP000031030">
    <property type="component" value="Unassembled WGS sequence"/>
</dbReference>
<dbReference type="AlphaFoldDB" id="A0A0B2A6N2"/>
<reference evidence="2 3" key="1">
    <citation type="submission" date="2014-11" db="EMBL/GenBank/DDBJ databases">
        <title>Genome sequence of Microbacterium mangrovi MUSC 115(T).</title>
        <authorList>
            <person name="Lee L.-H."/>
        </authorList>
    </citation>
    <scope>NUCLEOTIDE SEQUENCE [LARGE SCALE GENOMIC DNA]</scope>
    <source>
        <strain evidence="2 3">MUSC 115</strain>
    </source>
</reference>
<dbReference type="STRING" id="1348253.LK09_11575"/>
<feature type="chain" id="PRO_5039684005" description="Lipoprotein" evidence="1">
    <location>
        <begin position="21"/>
        <end position="176"/>
    </location>
</feature>
<gene>
    <name evidence="2" type="ORF">LK09_11575</name>
</gene>
<evidence type="ECO:0008006" key="4">
    <source>
        <dbReference type="Google" id="ProtNLM"/>
    </source>
</evidence>
<evidence type="ECO:0000313" key="2">
    <source>
        <dbReference type="EMBL" id="KHK97408.1"/>
    </source>
</evidence>
<sequence>MIRRRSAAVALLLAAGMLLAGCTGGPGQEHPGAASAAASSTPHATAVALTCEGMIPAATVKAFTAAGWTAEPGPLYVGDIRVAKGLQCTWGGQSSERAEVFGRGPIDAATAKEAEKQLLSQGWRRIDAPEGVYITAGKDMILNPDDEGFGMTYLFTDGWVKVASTKQGILLIADPS</sequence>
<feature type="signal peptide" evidence="1">
    <location>
        <begin position="1"/>
        <end position="20"/>
    </location>
</feature>
<accession>A0A0B2A6N2</accession>
<comment type="caution">
    <text evidence="2">The sequence shown here is derived from an EMBL/GenBank/DDBJ whole genome shotgun (WGS) entry which is preliminary data.</text>
</comment>
<protein>
    <recommendedName>
        <fullName evidence="4">Lipoprotein</fullName>
    </recommendedName>
</protein>
<proteinExistence type="predicted"/>
<dbReference type="PROSITE" id="PS51257">
    <property type="entry name" value="PROKAR_LIPOPROTEIN"/>
    <property type="match status" value="1"/>
</dbReference>
<name>A0A0B2A6N2_9MICO</name>
<evidence type="ECO:0000256" key="1">
    <source>
        <dbReference type="SAM" id="SignalP"/>
    </source>
</evidence>